<gene>
    <name evidence="2" type="ORF">GIY23_07110</name>
</gene>
<evidence type="ECO:0000313" key="3">
    <source>
        <dbReference type="Proteomes" id="UP000371041"/>
    </source>
</evidence>
<organism evidence="2 3">
    <name type="scientific">Allosaccharopolyspora coralli</name>
    <dbReference type="NCBI Taxonomy" id="2665642"/>
    <lineage>
        <taxon>Bacteria</taxon>
        <taxon>Bacillati</taxon>
        <taxon>Actinomycetota</taxon>
        <taxon>Actinomycetes</taxon>
        <taxon>Pseudonocardiales</taxon>
        <taxon>Pseudonocardiaceae</taxon>
        <taxon>Allosaccharopolyspora</taxon>
    </lineage>
</organism>
<evidence type="ECO:0000256" key="1">
    <source>
        <dbReference type="SAM" id="MobiDB-lite"/>
    </source>
</evidence>
<evidence type="ECO:0000313" key="2">
    <source>
        <dbReference type="EMBL" id="QGK72108.1"/>
    </source>
</evidence>
<accession>A0A5Q3QC30</accession>
<keyword evidence="3" id="KW-1185">Reference proteome</keyword>
<dbReference type="KEGG" id="sace:GIY23_07110"/>
<dbReference type="EMBL" id="CP045929">
    <property type="protein sequence ID" value="QGK72108.1"/>
    <property type="molecule type" value="Genomic_DNA"/>
</dbReference>
<dbReference type="AlphaFoldDB" id="A0A5Q3QC30"/>
<reference evidence="3" key="1">
    <citation type="submission" date="2019-11" db="EMBL/GenBank/DDBJ databases">
        <title>The complete genome sequence of Saccharopolyspora sp. E2A.</title>
        <authorList>
            <person name="Zhang G."/>
        </authorList>
    </citation>
    <scope>NUCLEOTIDE SEQUENCE [LARGE SCALE GENOMIC DNA]</scope>
    <source>
        <strain evidence="3">E2A</strain>
    </source>
</reference>
<dbReference type="Proteomes" id="UP000371041">
    <property type="component" value="Chromosome"/>
</dbReference>
<feature type="compositionally biased region" description="Polar residues" evidence="1">
    <location>
        <begin position="23"/>
        <end position="32"/>
    </location>
</feature>
<sequence>MAAVGGGLSARALYGESGAEPSEPNSTTSAPATQGRPGPAVVELAPGAAEHPDHRTVRSMLQILFYSINANRYDQWRTTVVEERQRTMPEDEWRDAYGSTRDGSILVHTIRPGPDDSVRVLLSFTSVQDPADAPSEMPVDCLRWHVVYPLVKDSGGLRLDTNLPGSSQYSPC</sequence>
<name>A0A5Q3QC30_9PSEU</name>
<protein>
    <submittedName>
        <fullName evidence="2">Uncharacterized protein</fullName>
    </submittedName>
</protein>
<proteinExistence type="predicted"/>
<feature type="region of interest" description="Disordered" evidence="1">
    <location>
        <begin position="13"/>
        <end position="40"/>
    </location>
</feature>